<accession>A0ABR3JAF8</accession>
<comment type="caution">
    <text evidence="2">The sequence shown here is derived from an EMBL/GenBank/DDBJ whole genome shotgun (WGS) entry which is preliminary data.</text>
</comment>
<sequence length="102" mass="11266">MRKKTSPLPMLLLDHEEGAPPTLQVAKSLLASTRQPPKWATQRSPGSHVTAREPKTPGQRGPRRPSTRRRAGLRRMREQEEENVTAHVGDASLDSCSPCHPG</sequence>
<evidence type="ECO:0000313" key="3">
    <source>
        <dbReference type="Proteomes" id="UP001556367"/>
    </source>
</evidence>
<dbReference type="Proteomes" id="UP001556367">
    <property type="component" value="Unassembled WGS sequence"/>
</dbReference>
<feature type="region of interest" description="Disordered" evidence="1">
    <location>
        <begin position="29"/>
        <end position="102"/>
    </location>
</feature>
<feature type="compositionally biased region" description="Polar residues" evidence="1">
    <location>
        <begin position="30"/>
        <end position="47"/>
    </location>
</feature>
<evidence type="ECO:0000313" key="2">
    <source>
        <dbReference type="EMBL" id="KAL0952557.1"/>
    </source>
</evidence>
<dbReference type="EMBL" id="JASNQZ010000010">
    <property type="protein sequence ID" value="KAL0952557.1"/>
    <property type="molecule type" value="Genomic_DNA"/>
</dbReference>
<name>A0ABR3JAF8_9AGAR</name>
<keyword evidence="3" id="KW-1185">Reference proteome</keyword>
<evidence type="ECO:0000256" key="1">
    <source>
        <dbReference type="SAM" id="MobiDB-lite"/>
    </source>
</evidence>
<feature type="compositionally biased region" description="Basic residues" evidence="1">
    <location>
        <begin position="61"/>
        <end position="74"/>
    </location>
</feature>
<gene>
    <name evidence="2" type="ORF">HGRIS_006813</name>
</gene>
<protein>
    <submittedName>
        <fullName evidence="2">Uncharacterized protein</fullName>
    </submittedName>
</protein>
<organism evidence="2 3">
    <name type="scientific">Hohenbuehelia grisea</name>
    <dbReference type="NCBI Taxonomy" id="104357"/>
    <lineage>
        <taxon>Eukaryota</taxon>
        <taxon>Fungi</taxon>
        <taxon>Dikarya</taxon>
        <taxon>Basidiomycota</taxon>
        <taxon>Agaricomycotina</taxon>
        <taxon>Agaricomycetes</taxon>
        <taxon>Agaricomycetidae</taxon>
        <taxon>Agaricales</taxon>
        <taxon>Pleurotineae</taxon>
        <taxon>Pleurotaceae</taxon>
        <taxon>Hohenbuehelia</taxon>
    </lineage>
</organism>
<proteinExistence type="predicted"/>
<reference evidence="3" key="1">
    <citation type="submission" date="2024-06" db="EMBL/GenBank/DDBJ databases">
        <title>Multi-omics analyses provide insights into the biosynthesis of the anticancer antibiotic pleurotin in Hohenbuehelia grisea.</title>
        <authorList>
            <person name="Weaver J.A."/>
            <person name="Alberti F."/>
        </authorList>
    </citation>
    <scope>NUCLEOTIDE SEQUENCE [LARGE SCALE GENOMIC DNA]</scope>
    <source>
        <strain evidence="3">T-177</strain>
    </source>
</reference>